<sequence>MEPSPINAAKTPAGVSNRQAKGPFPTDATETSYNGSDRNAFEFGFTPQAELWNGRFAMIGFLAYLLWDLNGYSVVRDVLHLVSYAR</sequence>
<reference evidence="2 3" key="1">
    <citation type="journal article" date="2015" name="Genome Announc.">
        <title>Draft Genome Sequence of Cyanobacterium Hassallia byssoidea Strain VB512170, Isolated from Monuments in India.</title>
        <authorList>
            <person name="Singh D."/>
            <person name="Chandrababunaidu M.M."/>
            <person name="Panda A."/>
            <person name="Sen D."/>
            <person name="Bhattacharyya S."/>
            <person name="Adhikary S.P."/>
            <person name="Tripathy S."/>
        </authorList>
    </citation>
    <scope>NUCLEOTIDE SEQUENCE [LARGE SCALE GENOMIC DNA]</scope>
    <source>
        <strain evidence="2 3">VB512170</strain>
    </source>
</reference>
<dbReference type="Proteomes" id="UP000031549">
    <property type="component" value="Unassembled WGS sequence"/>
</dbReference>
<proteinExistence type="predicted"/>
<dbReference type="SUPFAM" id="SSF103511">
    <property type="entry name" value="Chlorophyll a-b binding protein"/>
    <property type="match status" value="1"/>
</dbReference>
<keyword evidence="3" id="KW-1185">Reference proteome</keyword>
<organism evidence="2 3">
    <name type="scientific">Hassallia byssoidea VB512170</name>
    <dbReference type="NCBI Taxonomy" id="1304833"/>
    <lineage>
        <taxon>Bacteria</taxon>
        <taxon>Bacillati</taxon>
        <taxon>Cyanobacteriota</taxon>
        <taxon>Cyanophyceae</taxon>
        <taxon>Nostocales</taxon>
        <taxon>Tolypothrichaceae</taxon>
        <taxon>Hassallia</taxon>
    </lineage>
</organism>
<name>A0A846HBH5_9CYAN</name>
<gene>
    <name evidence="2" type="ORF">PI95_019715</name>
</gene>
<evidence type="ECO:0000313" key="2">
    <source>
        <dbReference type="EMBL" id="NEU74722.1"/>
    </source>
</evidence>
<protein>
    <submittedName>
        <fullName evidence="2">High light inducible protein</fullName>
    </submittedName>
</protein>
<feature type="region of interest" description="Disordered" evidence="1">
    <location>
        <begin position="1"/>
        <end position="33"/>
    </location>
</feature>
<dbReference type="AlphaFoldDB" id="A0A846HBH5"/>
<comment type="caution">
    <text evidence="2">The sequence shown here is derived from an EMBL/GenBank/DDBJ whole genome shotgun (WGS) entry which is preliminary data.</text>
</comment>
<accession>A0A846HBH5</accession>
<dbReference type="EMBL" id="JTCM02000048">
    <property type="protein sequence ID" value="NEU74722.1"/>
    <property type="molecule type" value="Genomic_DNA"/>
</dbReference>
<evidence type="ECO:0000256" key="1">
    <source>
        <dbReference type="SAM" id="MobiDB-lite"/>
    </source>
</evidence>
<evidence type="ECO:0000313" key="3">
    <source>
        <dbReference type="Proteomes" id="UP000031549"/>
    </source>
</evidence>